<feature type="compositionally biased region" description="Pro residues" evidence="1">
    <location>
        <begin position="27"/>
        <end position="37"/>
    </location>
</feature>
<evidence type="ECO:0000313" key="3">
    <source>
        <dbReference type="Proteomes" id="UP000823388"/>
    </source>
</evidence>
<sequence length="174" mass="19323">MSHRTDPPTPAPPSRTPCLHLRRHLRPPPSPPPPLQPPFTVSPAASAFLGLLHLLRRRPSLSPPPPPPSSASSIVLDLLRRRNRLRLLLRRSRLRLRFAPPLPLSSSATAAASAFLFRRRLRHFCLRRSSSASYATRVIIIARAINRPPLDPRAGALLRAAPNADAMTMLLLER</sequence>
<keyword evidence="3" id="KW-1185">Reference proteome</keyword>
<evidence type="ECO:0000256" key="1">
    <source>
        <dbReference type="SAM" id="MobiDB-lite"/>
    </source>
</evidence>
<comment type="caution">
    <text evidence="2">The sequence shown here is derived from an EMBL/GenBank/DDBJ whole genome shotgun (WGS) entry which is preliminary data.</text>
</comment>
<dbReference type="AlphaFoldDB" id="A0A8T0RU02"/>
<name>A0A8T0RU02_PANVG</name>
<reference evidence="2" key="1">
    <citation type="submission" date="2020-05" db="EMBL/GenBank/DDBJ databases">
        <title>WGS assembly of Panicum virgatum.</title>
        <authorList>
            <person name="Lovell J.T."/>
            <person name="Jenkins J."/>
            <person name="Shu S."/>
            <person name="Juenger T.E."/>
            <person name="Schmutz J."/>
        </authorList>
    </citation>
    <scope>NUCLEOTIDE SEQUENCE</scope>
    <source>
        <strain evidence="2">AP13</strain>
    </source>
</reference>
<organism evidence="2 3">
    <name type="scientific">Panicum virgatum</name>
    <name type="common">Blackwell switchgrass</name>
    <dbReference type="NCBI Taxonomy" id="38727"/>
    <lineage>
        <taxon>Eukaryota</taxon>
        <taxon>Viridiplantae</taxon>
        <taxon>Streptophyta</taxon>
        <taxon>Embryophyta</taxon>
        <taxon>Tracheophyta</taxon>
        <taxon>Spermatophyta</taxon>
        <taxon>Magnoliopsida</taxon>
        <taxon>Liliopsida</taxon>
        <taxon>Poales</taxon>
        <taxon>Poaceae</taxon>
        <taxon>PACMAD clade</taxon>
        <taxon>Panicoideae</taxon>
        <taxon>Panicodae</taxon>
        <taxon>Paniceae</taxon>
        <taxon>Panicinae</taxon>
        <taxon>Panicum</taxon>
        <taxon>Panicum sect. Hiantes</taxon>
    </lineage>
</organism>
<accession>A0A8T0RU02</accession>
<protein>
    <submittedName>
        <fullName evidence="2">Uncharacterized protein</fullName>
    </submittedName>
</protein>
<proteinExistence type="predicted"/>
<evidence type="ECO:0000313" key="2">
    <source>
        <dbReference type="EMBL" id="KAG2588033.1"/>
    </source>
</evidence>
<dbReference type="EMBL" id="CM029046">
    <property type="protein sequence ID" value="KAG2588033.1"/>
    <property type="molecule type" value="Genomic_DNA"/>
</dbReference>
<gene>
    <name evidence="2" type="ORF">PVAP13_5NG191843</name>
</gene>
<dbReference type="Proteomes" id="UP000823388">
    <property type="component" value="Chromosome 5N"/>
</dbReference>
<feature type="region of interest" description="Disordered" evidence="1">
    <location>
        <begin position="1"/>
        <end position="39"/>
    </location>
</feature>